<evidence type="ECO:0000256" key="3">
    <source>
        <dbReference type="ARBA" id="ARBA00022840"/>
    </source>
</evidence>
<dbReference type="InterPro" id="IPR017871">
    <property type="entry name" value="ABC_transporter-like_CS"/>
</dbReference>
<dbReference type="InterPro" id="IPR003439">
    <property type="entry name" value="ABC_transporter-like_ATP-bd"/>
</dbReference>
<evidence type="ECO:0000313" key="7">
    <source>
        <dbReference type="Proteomes" id="UP000603453"/>
    </source>
</evidence>
<dbReference type="CDD" id="cd03221">
    <property type="entry name" value="ABCF_EF-3"/>
    <property type="match status" value="2"/>
</dbReference>
<dbReference type="Pfam" id="PF12848">
    <property type="entry name" value="ABC_tran_Xtn"/>
    <property type="match status" value="1"/>
</dbReference>
<dbReference type="GO" id="GO:0005524">
    <property type="term" value="F:ATP binding"/>
    <property type="evidence" value="ECO:0007669"/>
    <property type="project" value="UniProtKB-KW"/>
</dbReference>
<dbReference type="PROSITE" id="PS00211">
    <property type="entry name" value="ABC_TRANSPORTER_1"/>
    <property type="match status" value="2"/>
</dbReference>
<protein>
    <recommendedName>
        <fullName evidence="5">ABC transporter domain-containing protein</fullName>
    </recommendedName>
</protein>
<dbReference type="GO" id="GO:0016887">
    <property type="term" value="F:ATP hydrolysis activity"/>
    <property type="evidence" value="ECO:0007669"/>
    <property type="project" value="InterPro"/>
</dbReference>
<dbReference type="PANTHER" id="PTHR19211:SF129">
    <property type="entry name" value="ABC TRANSPORTER ATP-BINDING PROTEIN"/>
    <property type="match status" value="1"/>
</dbReference>
<feature type="region of interest" description="Disordered" evidence="4">
    <location>
        <begin position="81"/>
        <end position="115"/>
    </location>
</feature>
<dbReference type="SUPFAM" id="SSF52540">
    <property type="entry name" value="P-loop containing nucleoside triphosphate hydrolases"/>
    <property type="match status" value="2"/>
</dbReference>
<sequence length="823" mass="92971">MASEQFKTELKNFKINLDEDAIEYIGGMLSDMTLTDHDEVRESTETFLVDANIHDMIRSAFYKSLFSSKVFQGNTTVADTSSKPVRLSTKPTTTREKATPVKPVEKEDITSPATPATTKRVTLAEKRAARKNTKAKGETSEEEPVLVAISQQSRFHTETLETSNKEIDLPGVQISINQLDLLVDAHLRLKPLIRYGLVGQNGVGKSILMKCLADNILVGIPQNLNILHISQLEDFDESTTVVEEVLSADKKAAVAIREYEVLRRVIGDNAPASNQQNKSNQELNKVVFTIMQSRVKDKVDEANRLATKRSGLRGREARKELVKLEKEYSDFCANDPQTFVTADMVNTVISEVFERLELIDQEERLNRAKKLLKGLGFSQEQSTSLISTFSGGWRMRIALAKSLFMRPDILLLDEPTNHLDLPAILWLQEYIKNDTGDMIVVIVSHDREFLNNVTEETIILKDKKLKYHPGNYQDWEINTEEQRIRKQTLLDNTEKRRKQILSSIQQNMQQAKSTGDDKRHGMVNSRRKKLDRLGMEKTEDGKRFKQSYRVGFHTDNRVAIEVEKSVKTATIKIPEPSQLRYNGPVFRMSDAAFRYSKTGKNAIEPFSINIDPNARIAFIGPNGCGKSTLLNMLTGKTEPTSGQVYRHALLRIGYFSQHLVDQLDVNLSPVESMMAKYPELTEQECRAHFGTIGISGKLVLQKIRSLSGGQRNRIAFAMILYERPHVLVLDEITNHLDMGTVEMLVDALAGYSGALVAVSHDVWFLKQILEAESNEEEDDSDDDVIPSQNEVFTIKNGHVQKWDKGIDAYVASVLRTVKKQNKV</sequence>
<dbReference type="Pfam" id="PF00005">
    <property type="entry name" value="ABC_tran"/>
    <property type="match status" value="2"/>
</dbReference>
<gene>
    <name evidence="6" type="ORF">INT47_002374</name>
</gene>
<dbReference type="InterPro" id="IPR003593">
    <property type="entry name" value="AAA+_ATPase"/>
</dbReference>
<evidence type="ECO:0000256" key="2">
    <source>
        <dbReference type="ARBA" id="ARBA00022741"/>
    </source>
</evidence>
<evidence type="ECO:0000256" key="1">
    <source>
        <dbReference type="ARBA" id="ARBA00022737"/>
    </source>
</evidence>
<dbReference type="FunFam" id="3.40.50.300:FF:001092">
    <property type="entry name" value="ATP-binding cassette sub-family F member 2"/>
    <property type="match status" value="1"/>
</dbReference>
<proteinExistence type="predicted"/>
<dbReference type="OrthoDB" id="2110130at2759"/>
<feature type="domain" description="ABC transporter" evidence="5">
    <location>
        <begin position="167"/>
        <end position="487"/>
    </location>
</feature>
<accession>A0A8H7QSM8</accession>
<organism evidence="6 7">
    <name type="scientific">Mucor saturninus</name>
    <dbReference type="NCBI Taxonomy" id="64648"/>
    <lineage>
        <taxon>Eukaryota</taxon>
        <taxon>Fungi</taxon>
        <taxon>Fungi incertae sedis</taxon>
        <taxon>Mucoromycota</taxon>
        <taxon>Mucoromycotina</taxon>
        <taxon>Mucoromycetes</taxon>
        <taxon>Mucorales</taxon>
        <taxon>Mucorineae</taxon>
        <taxon>Mucoraceae</taxon>
        <taxon>Mucor</taxon>
    </lineage>
</organism>
<dbReference type="InterPro" id="IPR050611">
    <property type="entry name" value="ABCF"/>
</dbReference>
<feature type="domain" description="ABC transporter" evidence="5">
    <location>
        <begin position="586"/>
        <end position="821"/>
    </location>
</feature>
<name>A0A8H7QSM8_9FUNG</name>
<keyword evidence="2" id="KW-0547">Nucleotide-binding</keyword>
<keyword evidence="7" id="KW-1185">Reference proteome</keyword>
<evidence type="ECO:0000259" key="5">
    <source>
        <dbReference type="PROSITE" id="PS50893"/>
    </source>
</evidence>
<keyword evidence="3" id="KW-0067">ATP-binding</keyword>
<dbReference type="InterPro" id="IPR027417">
    <property type="entry name" value="P-loop_NTPase"/>
</dbReference>
<dbReference type="InterPro" id="IPR032781">
    <property type="entry name" value="ABC_tran_Xtn"/>
</dbReference>
<reference evidence="6" key="1">
    <citation type="submission" date="2020-12" db="EMBL/GenBank/DDBJ databases">
        <title>Metabolic potential, ecology and presence of endohyphal bacteria is reflected in genomic diversity of Mucoromycotina.</title>
        <authorList>
            <person name="Muszewska A."/>
            <person name="Okrasinska A."/>
            <person name="Steczkiewicz K."/>
            <person name="Drgas O."/>
            <person name="Orlowska M."/>
            <person name="Perlinska-Lenart U."/>
            <person name="Aleksandrzak-Piekarczyk T."/>
            <person name="Szatraj K."/>
            <person name="Zielenkiewicz U."/>
            <person name="Pilsyk S."/>
            <person name="Malc E."/>
            <person name="Mieczkowski P."/>
            <person name="Kruszewska J.S."/>
            <person name="Biernat P."/>
            <person name="Pawlowska J."/>
        </authorList>
    </citation>
    <scope>NUCLEOTIDE SEQUENCE</scope>
    <source>
        <strain evidence="6">WA0000017839</strain>
    </source>
</reference>
<keyword evidence="1" id="KW-0677">Repeat</keyword>
<feature type="compositionally biased region" description="Basic and acidic residues" evidence="4">
    <location>
        <begin position="93"/>
        <end position="109"/>
    </location>
</feature>
<dbReference type="EMBL" id="JAEPRD010000124">
    <property type="protein sequence ID" value="KAG2197667.1"/>
    <property type="molecule type" value="Genomic_DNA"/>
</dbReference>
<dbReference type="PROSITE" id="PS50893">
    <property type="entry name" value="ABC_TRANSPORTER_2"/>
    <property type="match status" value="2"/>
</dbReference>
<comment type="caution">
    <text evidence="6">The sequence shown here is derived from an EMBL/GenBank/DDBJ whole genome shotgun (WGS) entry which is preliminary data.</text>
</comment>
<dbReference type="Gene3D" id="3.40.50.300">
    <property type="entry name" value="P-loop containing nucleotide triphosphate hydrolases"/>
    <property type="match status" value="2"/>
</dbReference>
<dbReference type="Proteomes" id="UP000603453">
    <property type="component" value="Unassembled WGS sequence"/>
</dbReference>
<evidence type="ECO:0000256" key="4">
    <source>
        <dbReference type="SAM" id="MobiDB-lite"/>
    </source>
</evidence>
<dbReference type="SMART" id="SM00382">
    <property type="entry name" value="AAA"/>
    <property type="match status" value="2"/>
</dbReference>
<dbReference type="PANTHER" id="PTHR19211">
    <property type="entry name" value="ATP-BINDING TRANSPORT PROTEIN-RELATED"/>
    <property type="match status" value="1"/>
</dbReference>
<dbReference type="AlphaFoldDB" id="A0A8H7QSM8"/>
<dbReference type="FunFam" id="3.40.50.300:FF:000011">
    <property type="entry name" value="Putative ABC transporter ATP-binding component"/>
    <property type="match status" value="1"/>
</dbReference>
<evidence type="ECO:0000313" key="6">
    <source>
        <dbReference type="EMBL" id="KAG2197667.1"/>
    </source>
</evidence>